<protein>
    <submittedName>
        <fullName evidence="2">Uncharacterized protein</fullName>
    </submittedName>
</protein>
<reference evidence="2" key="1">
    <citation type="submission" date="2018-11" db="EMBL/GenBank/DDBJ databases">
        <authorList>
            <consortium name="Genoscope - CEA"/>
            <person name="William W."/>
        </authorList>
    </citation>
    <scope>NUCLEOTIDE SEQUENCE</scope>
</reference>
<evidence type="ECO:0000256" key="1">
    <source>
        <dbReference type="SAM" id="MobiDB-lite"/>
    </source>
</evidence>
<dbReference type="AlphaFoldDB" id="A0A3P6BKZ1"/>
<organism evidence="2">
    <name type="scientific">Brassica oleracea</name>
    <name type="common">Wild cabbage</name>
    <dbReference type="NCBI Taxonomy" id="3712"/>
    <lineage>
        <taxon>Eukaryota</taxon>
        <taxon>Viridiplantae</taxon>
        <taxon>Streptophyta</taxon>
        <taxon>Embryophyta</taxon>
        <taxon>Tracheophyta</taxon>
        <taxon>Spermatophyta</taxon>
        <taxon>Magnoliopsida</taxon>
        <taxon>eudicotyledons</taxon>
        <taxon>Gunneridae</taxon>
        <taxon>Pentapetalae</taxon>
        <taxon>rosids</taxon>
        <taxon>malvids</taxon>
        <taxon>Brassicales</taxon>
        <taxon>Brassicaceae</taxon>
        <taxon>Brassiceae</taxon>
        <taxon>Brassica</taxon>
    </lineage>
</organism>
<accession>A0A3P6BKZ1</accession>
<sequence length="82" mass="9151">MYVNVHRHVVSKFIHRYRVEIFVHGNRDKATFVLLGDSGAEPIGRQVSELNYVDANGSNSKSSNPAVSCDEENKANRPYAST</sequence>
<evidence type="ECO:0000313" key="2">
    <source>
        <dbReference type="EMBL" id="VDC96618.1"/>
    </source>
</evidence>
<name>A0A3P6BKZ1_BRAOL</name>
<feature type="compositionally biased region" description="Polar residues" evidence="1">
    <location>
        <begin position="56"/>
        <end position="66"/>
    </location>
</feature>
<dbReference type="EMBL" id="LR031872">
    <property type="protein sequence ID" value="VDC96618.1"/>
    <property type="molecule type" value="Genomic_DNA"/>
</dbReference>
<proteinExistence type="predicted"/>
<gene>
    <name evidence="2" type="ORF">BOLC3T19130H</name>
</gene>
<feature type="region of interest" description="Disordered" evidence="1">
    <location>
        <begin position="55"/>
        <end position="82"/>
    </location>
</feature>